<dbReference type="AlphaFoldDB" id="A0AAJ1UWJ2"/>
<reference evidence="1" key="1">
    <citation type="submission" date="2023-05" db="EMBL/GenBank/DDBJ databases">
        <title>Mycoplasma phocimorsus sp. nov., isolated from Scandinavian patients with seal finger or septic arthritis after contact with seals.</title>
        <authorList>
            <person name="Skafte-Holm A."/>
            <person name="Pedersen T.R."/>
            <person name="Froelund M."/>
            <person name="Stegger M."/>
            <person name="Qvortrup K."/>
            <person name="Michaels D.L."/>
            <person name="Brown D.R."/>
            <person name="Jensen J.S."/>
        </authorList>
    </citation>
    <scope>NUCLEOTIDE SEQUENCE</scope>
    <source>
        <strain evidence="1">M5725</strain>
    </source>
</reference>
<keyword evidence="2" id="KW-1185">Reference proteome</keyword>
<keyword evidence="1" id="KW-0489">Methyltransferase</keyword>
<keyword evidence="1" id="KW-0808">Transferase</keyword>
<dbReference type="NCBIfam" id="NF045953">
    <property type="entry name" value="DCM_methyl_Nterm"/>
    <property type="match status" value="1"/>
</dbReference>
<dbReference type="GO" id="GO:0032259">
    <property type="term" value="P:methylation"/>
    <property type="evidence" value="ECO:0007669"/>
    <property type="project" value="UniProtKB-KW"/>
</dbReference>
<evidence type="ECO:0000313" key="2">
    <source>
        <dbReference type="Proteomes" id="UP001224428"/>
    </source>
</evidence>
<comment type="caution">
    <text evidence="1">The sequence shown here is derived from an EMBL/GenBank/DDBJ whole genome shotgun (WGS) entry which is preliminary data.</text>
</comment>
<dbReference type="RefSeq" id="WP_283827073.1">
    <property type="nucleotide sequence ID" value="NZ_JASDDP010000004.1"/>
</dbReference>
<name>A0AAJ1UWJ2_9MOLU</name>
<sequence>MKINLFETFAGIGSQYKALKNIEKELGINVNSLGCTEFYIDAILIYQLIHYGKLQPEKELTHNQMASLLSEFTFSSNSKEIVSSNYFARMKQDKLASIFTYLYSFVNNTYFNKVYNNRIREREKRNWHYKVRSTA</sequence>
<protein>
    <submittedName>
        <fullName evidence="1">DNA methyltransferase</fullName>
    </submittedName>
</protein>
<organism evidence="1 2">
    <name type="scientific">Mycoplasma phocimorsus</name>
    <dbReference type="NCBI Taxonomy" id="3045839"/>
    <lineage>
        <taxon>Bacteria</taxon>
        <taxon>Bacillati</taxon>
        <taxon>Mycoplasmatota</taxon>
        <taxon>Mollicutes</taxon>
        <taxon>Mycoplasmataceae</taxon>
        <taxon>Mycoplasma</taxon>
    </lineage>
</organism>
<dbReference type="Proteomes" id="UP001224428">
    <property type="component" value="Unassembled WGS sequence"/>
</dbReference>
<dbReference type="EMBL" id="JASDDP010000004">
    <property type="protein sequence ID" value="MDJ1645510.1"/>
    <property type="molecule type" value="Genomic_DNA"/>
</dbReference>
<evidence type="ECO:0000313" key="1">
    <source>
        <dbReference type="EMBL" id="MDJ1645510.1"/>
    </source>
</evidence>
<accession>A0AAJ1UWJ2</accession>
<proteinExistence type="predicted"/>
<dbReference type="GO" id="GO:0008168">
    <property type="term" value="F:methyltransferase activity"/>
    <property type="evidence" value="ECO:0007669"/>
    <property type="project" value="UniProtKB-KW"/>
</dbReference>
<gene>
    <name evidence="1" type="ORF">QLQ80_00185</name>
</gene>
<dbReference type="InterPro" id="IPR029063">
    <property type="entry name" value="SAM-dependent_MTases_sf"/>
</dbReference>
<dbReference type="Gene3D" id="3.40.50.150">
    <property type="entry name" value="Vaccinia Virus protein VP39"/>
    <property type="match status" value="1"/>
</dbReference>